<protein>
    <submittedName>
        <fullName evidence="1">Uncharacterized protein</fullName>
    </submittedName>
</protein>
<dbReference type="EMBL" id="CAWYQH010000068">
    <property type="protein sequence ID" value="CAK8680064.1"/>
    <property type="molecule type" value="Genomic_DNA"/>
</dbReference>
<gene>
    <name evidence="1" type="ORF">CVLEPA_LOCUS10352</name>
</gene>
<dbReference type="InterPro" id="IPR002347">
    <property type="entry name" value="SDR_fam"/>
</dbReference>
<dbReference type="Gene3D" id="3.40.50.720">
    <property type="entry name" value="NAD(P)-binding Rossmann-like Domain"/>
    <property type="match status" value="1"/>
</dbReference>
<name>A0ABP0FK71_CLALP</name>
<sequence>MASAFDHFTLTELAKNGIRVNAVNPGAVETNFLVNAGLSEEQSKNIVAEHAKVHPINERNVKVEEVVDAILFLASDKATMINGSCLRVDGGRALT</sequence>
<reference evidence="1 2" key="1">
    <citation type="submission" date="2024-02" db="EMBL/GenBank/DDBJ databases">
        <authorList>
            <person name="Daric V."/>
            <person name="Darras S."/>
        </authorList>
    </citation>
    <scope>NUCLEOTIDE SEQUENCE [LARGE SCALE GENOMIC DNA]</scope>
</reference>
<dbReference type="PANTHER" id="PTHR43975:SF2">
    <property type="entry name" value="EG:BACR7A4.14 PROTEIN-RELATED"/>
    <property type="match status" value="1"/>
</dbReference>
<dbReference type="PANTHER" id="PTHR43975">
    <property type="entry name" value="ZGC:101858"/>
    <property type="match status" value="1"/>
</dbReference>
<comment type="caution">
    <text evidence="1">The sequence shown here is derived from an EMBL/GenBank/DDBJ whole genome shotgun (WGS) entry which is preliminary data.</text>
</comment>
<dbReference type="Proteomes" id="UP001642483">
    <property type="component" value="Unassembled WGS sequence"/>
</dbReference>
<organism evidence="1 2">
    <name type="scientific">Clavelina lepadiformis</name>
    <name type="common">Light-bulb sea squirt</name>
    <name type="synonym">Ascidia lepadiformis</name>
    <dbReference type="NCBI Taxonomy" id="159417"/>
    <lineage>
        <taxon>Eukaryota</taxon>
        <taxon>Metazoa</taxon>
        <taxon>Chordata</taxon>
        <taxon>Tunicata</taxon>
        <taxon>Ascidiacea</taxon>
        <taxon>Aplousobranchia</taxon>
        <taxon>Clavelinidae</taxon>
        <taxon>Clavelina</taxon>
    </lineage>
</organism>
<dbReference type="Pfam" id="PF13561">
    <property type="entry name" value="adh_short_C2"/>
    <property type="match status" value="1"/>
</dbReference>
<proteinExistence type="predicted"/>
<dbReference type="InterPro" id="IPR036291">
    <property type="entry name" value="NAD(P)-bd_dom_sf"/>
</dbReference>
<keyword evidence="2" id="KW-1185">Reference proteome</keyword>
<accession>A0ABP0FK71</accession>
<evidence type="ECO:0000313" key="2">
    <source>
        <dbReference type="Proteomes" id="UP001642483"/>
    </source>
</evidence>
<evidence type="ECO:0000313" key="1">
    <source>
        <dbReference type="EMBL" id="CAK8680064.1"/>
    </source>
</evidence>
<dbReference type="SUPFAM" id="SSF51735">
    <property type="entry name" value="NAD(P)-binding Rossmann-fold domains"/>
    <property type="match status" value="1"/>
</dbReference>
<dbReference type="PRINTS" id="PR00081">
    <property type="entry name" value="GDHRDH"/>
</dbReference>